<dbReference type="Proteomes" id="UP000243499">
    <property type="component" value="Chromosome 1"/>
</dbReference>
<reference evidence="2" key="1">
    <citation type="submission" date="2018-04" db="EMBL/GenBank/DDBJ databases">
        <title>WGS assembly of Panicum hallii.</title>
        <authorList>
            <person name="Lovell J."/>
            <person name="Jenkins J."/>
            <person name="Lowry D."/>
            <person name="Mamidi S."/>
            <person name="Sreedasyam A."/>
            <person name="Weng X."/>
            <person name="Barry K."/>
            <person name="Bonette J."/>
            <person name="Campitelli B."/>
            <person name="Daum C."/>
            <person name="Gordon S."/>
            <person name="Gould B."/>
            <person name="Lipzen A."/>
            <person name="Macqueen A."/>
            <person name="Palacio-Mejia J."/>
            <person name="Plott C."/>
            <person name="Shakirov E."/>
            <person name="Shu S."/>
            <person name="Yoshinaga Y."/>
            <person name="Zane M."/>
            <person name="Rokhsar D."/>
            <person name="Grimwood J."/>
            <person name="Schmutz J."/>
            <person name="Juenger T."/>
        </authorList>
    </citation>
    <scope>NUCLEOTIDE SEQUENCE [LARGE SCALE GENOMIC DNA]</scope>
    <source>
        <strain evidence="2">FIL2</strain>
    </source>
</reference>
<protein>
    <recommendedName>
        <fullName evidence="3">Secreted protein</fullName>
    </recommendedName>
</protein>
<dbReference type="EMBL" id="CM008046">
    <property type="protein sequence ID" value="PVH65651.1"/>
    <property type="molecule type" value="Genomic_DNA"/>
</dbReference>
<evidence type="ECO:0000256" key="1">
    <source>
        <dbReference type="SAM" id="SignalP"/>
    </source>
</evidence>
<feature type="chain" id="PRO_5015401508" description="Secreted protein" evidence="1">
    <location>
        <begin position="29"/>
        <end position="122"/>
    </location>
</feature>
<gene>
    <name evidence="2" type="ORF">PAHAL_1G047200</name>
</gene>
<feature type="signal peptide" evidence="1">
    <location>
        <begin position="1"/>
        <end position="28"/>
    </location>
</feature>
<proteinExistence type="predicted"/>
<name>A0A2T8KTY6_9POAL</name>
<evidence type="ECO:0008006" key="3">
    <source>
        <dbReference type="Google" id="ProtNLM"/>
    </source>
</evidence>
<dbReference type="AlphaFoldDB" id="A0A2T8KTY6"/>
<dbReference type="Gramene" id="PVH65651">
    <property type="protein sequence ID" value="PVH65651"/>
    <property type="gene ID" value="PAHAL_1G047200"/>
</dbReference>
<accession>A0A2T8KTY6</accession>
<organism evidence="2">
    <name type="scientific">Panicum hallii</name>
    <dbReference type="NCBI Taxonomy" id="206008"/>
    <lineage>
        <taxon>Eukaryota</taxon>
        <taxon>Viridiplantae</taxon>
        <taxon>Streptophyta</taxon>
        <taxon>Embryophyta</taxon>
        <taxon>Tracheophyta</taxon>
        <taxon>Spermatophyta</taxon>
        <taxon>Magnoliopsida</taxon>
        <taxon>Liliopsida</taxon>
        <taxon>Poales</taxon>
        <taxon>Poaceae</taxon>
        <taxon>PACMAD clade</taxon>
        <taxon>Panicoideae</taxon>
        <taxon>Panicodae</taxon>
        <taxon>Paniceae</taxon>
        <taxon>Panicinae</taxon>
        <taxon>Panicum</taxon>
        <taxon>Panicum sect. Panicum</taxon>
    </lineage>
</organism>
<keyword evidence="1" id="KW-0732">Signal</keyword>
<evidence type="ECO:0000313" key="2">
    <source>
        <dbReference type="EMBL" id="PVH65651.1"/>
    </source>
</evidence>
<sequence>MSGPWIATKHSGLISYIFASFLTCQISGAPVQQNSIIAKTLKLSHRLLMEVHTFMVEMPNEELWTIKSWLFCSIRCKHRKTKISPYVLSCGKMLRSISYDMPRFVEKSSPWKIVIPFCCRPN</sequence>